<sequence>MEEEPWEALDVDDSDLSSFRRPPKRRQTLADPPISSSVLRPCSRRSSQPPSPHPSPPALASQPPPRSPSPDSLPPPESPPGREEEAKGERRIPGPAGAVQAAMRRRGRRSEEGFPIAGGEEEEDATPIPTQEYIRRALENGDEDDGDFTLDPWVCAVEFVRRQGLVDGDGVAIGTPLCSIKRGTVPDKVSQVVAIVKSCTPNGLGDMMVTLKDPTGTVDATIHRKVLQEKDFGKEISVGSVLILQKVAVFSPSRCTCYLNITLNNIIKVISKDSGPPSKENCSLPAKECSSSLEIREKSSMQEKASSQLSGRIEGILSSLKQATNTKERTVHCPQYEQAGGVQGTDSCSDQTSRNRDISMVNEPSPAAHDEISQFRAARGGETMDCSTSENIERNDTRSGIAEVSDDKDGISVDRMRKQKQQQLSLRTSLLQWTDEQLEELMDCE</sequence>
<dbReference type="InterPro" id="IPR028045">
    <property type="entry name" value="HROB"/>
</dbReference>
<dbReference type="Gramene" id="KCW48606">
    <property type="protein sequence ID" value="KCW48606"/>
    <property type="gene ID" value="EUGRSUZ_K02273"/>
</dbReference>
<dbReference type="PANTHER" id="PTHR14523">
    <property type="entry name" value="UNCHARACTERIZED PROTEIN C17ORF53 HOMOLOG"/>
    <property type="match status" value="1"/>
</dbReference>
<dbReference type="KEGG" id="egr:104425839"/>
<dbReference type="eggNOG" id="ENOG502RXQD">
    <property type="taxonomic scope" value="Eukaryota"/>
</dbReference>
<dbReference type="OrthoDB" id="550780at2759"/>
<protein>
    <recommendedName>
        <fullName evidence="2">Homologous recombination OB-fold protein OB-fold domain-containing protein</fullName>
    </recommendedName>
</protein>
<evidence type="ECO:0000259" key="2">
    <source>
        <dbReference type="Pfam" id="PF15072"/>
    </source>
</evidence>
<dbReference type="EMBL" id="KK198763">
    <property type="protein sequence ID" value="KCW48606.1"/>
    <property type="molecule type" value="Genomic_DNA"/>
</dbReference>
<feature type="compositionally biased region" description="Basic and acidic residues" evidence="1">
    <location>
        <begin position="80"/>
        <end position="92"/>
    </location>
</feature>
<dbReference type="InterPro" id="IPR058570">
    <property type="entry name" value="HROB_OB"/>
</dbReference>
<proteinExistence type="predicted"/>
<dbReference type="PANTHER" id="PTHR14523:SF1">
    <property type="entry name" value="HOMOLOGOUS RECOMBINATION OB-FOLD PROTEIN"/>
    <property type="match status" value="1"/>
</dbReference>
<name>A0A059A4L0_EUCGR</name>
<dbReference type="Pfam" id="PF15072">
    <property type="entry name" value="HROB"/>
    <property type="match status" value="1"/>
</dbReference>
<dbReference type="AlphaFoldDB" id="A0A059A4L0"/>
<dbReference type="STRING" id="71139.A0A059A4L0"/>
<evidence type="ECO:0000256" key="1">
    <source>
        <dbReference type="SAM" id="MobiDB-lite"/>
    </source>
</evidence>
<feature type="region of interest" description="Disordered" evidence="1">
    <location>
        <begin position="1"/>
        <end position="129"/>
    </location>
</feature>
<reference evidence="3" key="1">
    <citation type="submission" date="2013-07" db="EMBL/GenBank/DDBJ databases">
        <title>The genome of Eucalyptus grandis.</title>
        <authorList>
            <person name="Schmutz J."/>
            <person name="Hayes R."/>
            <person name="Myburg A."/>
            <person name="Tuskan G."/>
            <person name="Grattapaglia D."/>
            <person name="Rokhsar D.S."/>
        </authorList>
    </citation>
    <scope>NUCLEOTIDE SEQUENCE</scope>
    <source>
        <tissue evidence="3">Leaf extractions</tissue>
    </source>
</reference>
<dbReference type="OMA" id="RNNTIVH"/>
<gene>
    <name evidence="3" type="ORF">EUGRSUZ_K02273</name>
</gene>
<feature type="compositionally biased region" description="Acidic residues" evidence="1">
    <location>
        <begin position="1"/>
        <end position="15"/>
    </location>
</feature>
<dbReference type="GO" id="GO:0000725">
    <property type="term" value="P:recombinational repair"/>
    <property type="evidence" value="ECO:0007669"/>
    <property type="project" value="InterPro"/>
</dbReference>
<dbReference type="InParanoid" id="A0A059A4L0"/>
<feature type="region of interest" description="Disordered" evidence="1">
    <location>
        <begin position="379"/>
        <end position="408"/>
    </location>
</feature>
<feature type="compositionally biased region" description="Pro residues" evidence="1">
    <location>
        <begin position="49"/>
        <end position="79"/>
    </location>
</feature>
<feature type="domain" description="Homologous recombination OB-fold protein OB-fold" evidence="2">
    <location>
        <begin position="187"/>
        <end position="273"/>
    </location>
</feature>
<organism evidence="3">
    <name type="scientific">Eucalyptus grandis</name>
    <name type="common">Flooded gum</name>
    <dbReference type="NCBI Taxonomy" id="71139"/>
    <lineage>
        <taxon>Eukaryota</taxon>
        <taxon>Viridiplantae</taxon>
        <taxon>Streptophyta</taxon>
        <taxon>Embryophyta</taxon>
        <taxon>Tracheophyta</taxon>
        <taxon>Spermatophyta</taxon>
        <taxon>Magnoliopsida</taxon>
        <taxon>eudicotyledons</taxon>
        <taxon>Gunneridae</taxon>
        <taxon>Pentapetalae</taxon>
        <taxon>rosids</taxon>
        <taxon>malvids</taxon>
        <taxon>Myrtales</taxon>
        <taxon>Myrtaceae</taxon>
        <taxon>Myrtoideae</taxon>
        <taxon>Eucalypteae</taxon>
        <taxon>Eucalyptus</taxon>
    </lineage>
</organism>
<evidence type="ECO:0000313" key="3">
    <source>
        <dbReference type="EMBL" id="KCW48606.1"/>
    </source>
</evidence>
<accession>A0A059A4L0</accession>